<dbReference type="Pfam" id="PF22722">
    <property type="entry name" value="NA-iREase1"/>
    <property type="match status" value="1"/>
</dbReference>
<dbReference type="InterPro" id="IPR038404">
    <property type="entry name" value="TRAP_DctP_sf"/>
</dbReference>
<reference evidence="8" key="3">
    <citation type="submission" date="2023-05" db="EMBL/GenBank/DDBJ databases">
        <authorList>
            <person name="Smith C.H."/>
        </authorList>
    </citation>
    <scope>NUCLEOTIDE SEQUENCE</scope>
    <source>
        <strain evidence="8">CHS0354</strain>
        <tissue evidence="8">Mantle</tissue>
    </source>
</reference>
<dbReference type="PROSITE" id="PS00092">
    <property type="entry name" value="N6_MTASE"/>
    <property type="match status" value="1"/>
</dbReference>
<sequence>MSAANKFRNQLYYGDNLTIMRAMPDDSVDLIYLDPPFNSKRNYNIVYKTMTGKPVPEQVEAFCDTWEMDAEKEDLMKHMPEVLSSCGADDRFIQFWNYWCVALRHSQPTLLAYMLYMTVRLAEMKRILKPTGSLYLHCDPTASHYIKVMMDGIFGQKNFRNEIIWKRQTAKKGSQYKKRTYGTSTDTIFFYTKSDDWYFEIPKTIVNKQEKRAKFNKTDTDGRNYRLDNILRNSSLGERPNLVYEYKGYTPDKPGWMVSREKLEQMDSEGRLYWSESGRPYRKYFADEYDGKEVSNVWTDIFIASAKERLGYPTQKPIALLERIITASCPKNGVVFDPFCGCGTTVCAAHLNNRKWIGCDIAILSVRLIQEVLLERYGLVKDRDYKTDGIPTSVEGARMLFEKDPFQFQNWCIEYTGGFCNNKKTADRGIDGRIYFHDADKIMRSMLISVKGGKTGPADVRDLRGTLERDEAQMAGLICIQEPTKAMQTEAEAAGFYELSGTKYRRVQLLTIKDMVEDKKIFHVPNQAGVASGVGLAVLSKPVIAQGTTTVKWRMASSFPKNLDTIFGAADTVAKRVSDATGGKFQIQVFAAGELFPGPAVLDAVKDNTVEMGHTAMYYFIGKDPTFAFDTAIPFGLNSRQQTAWMMQGGGLQLMRDFFKEYKITSFPTGNTGTQMGGWLRKEIKTVKDLEGLKFRVGGFAGQVMQKLGVVPQQIPGGDIYPALEKGTIDAAEWVGPYDDEKLGFNKVAKYYYYPGWWEGGAQLSTIVNIDQFNKLPKEYQVILEDACAYAHAEMQAKYDARNIDALKRLAASGTQITAYPDAVLKAAYDAAFQLYDEISKTNAKFKKVYEPWNKFRKDQLTWFGVAEDKYDTFVQSMHRQKK</sequence>
<dbReference type="Proteomes" id="UP001195483">
    <property type="component" value="Unassembled WGS sequence"/>
</dbReference>
<dbReference type="PANTHER" id="PTHR33376:SF5">
    <property type="entry name" value="EXTRACYTOPLASMIC SOLUTE RECEPTOR PROTEIN"/>
    <property type="match status" value="1"/>
</dbReference>
<dbReference type="AlphaFoldDB" id="A0AAE0T6N2"/>
<name>A0AAE0T6N2_9BIVA</name>
<dbReference type="InterPro" id="IPR029063">
    <property type="entry name" value="SAM-dependent_MTases_sf"/>
</dbReference>
<organism evidence="8 9">
    <name type="scientific">Potamilus streckersoni</name>
    <dbReference type="NCBI Taxonomy" id="2493646"/>
    <lineage>
        <taxon>Eukaryota</taxon>
        <taxon>Metazoa</taxon>
        <taxon>Spiralia</taxon>
        <taxon>Lophotrochozoa</taxon>
        <taxon>Mollusca</taxon>
        <taxon>Bivalvia</taxon>
        <taxon>Autobranchia</taxon>
        <taxon>Heteroconchia</taxon>
        <taxon>Palaeoheterodonta</taxon>
        <taxon>Unionida</taxon>
        <taxon>Unionoidea</taxon>
        <taxon>Unionidae</taxon>
        <taxon>Ambleminae</taxon>
        <taxon>Lampsilini</taxon>
        <taxon>Potamilus</taxon>
    </lineage>
</organism>
<evidence type="ECO:0000256" key="4">
    <source>
        <dbReference type="ARBA" id="ARBA00022691"/>
    </source>
</evidence>
<reference evidence="8" key="2">
    <citation type="journal article" date="2021" name="Genome Biol. Evol.">
        <title>Developing a high-quality reference genome for a parasitic bivalve with doubly uniparental inheritance (Bivalvia: Unionida).</title>
        <authorList>
            <person name="Smith C.H."/>
        </authorList>
    </citation>
    <scope>NUCLEOTIDE SEQUENCE</scope>
    <source>
        <strain evidence="8">CHS0354</strain>
        <tissue evidence="8">Mantle</tissue>
    </source>
</reference>
<feature type="domain" description="DNA methylase N-4/N-6" evidence="6">
    <location>
        <begin position="28"/>
        <end position="370"/>
    </location>
</feature>
<evidence type="ECO:0000256" key="1">
    <source>
        <dbReference type="ARBA" id="ARBA00006594"/>
    </source>
</evidence>
<keyword evidence="2" id="KW-0489">Methyltransferase</keyword>
<dbReference type="GO" id="GO:0008170">
    <property type="term" value="F:N-methyltransferase activity"/>
    <property type="evidence" value="ECO:0007669"/>
    <property type="project" value="InterPro"/>
</dbReference>
<dbReference type="Pfam" id="PF03480">
    <property type="entry name" value="DctP"/>
    <property type="match status" value="1"/>
</dbReference>
<dbReference type="SUPFAM" id="SSF53850">
    <property type="entry name" value="Periplasmic binding protein-like II"/>
    <property type="match status" value="1"/>
</dbReference>
<dbReference type="EMBL" id="JAEAOA010000186">
    <property type="protein sequence ID" value="KAK3604255.1"/>
    <property type="molecule type" value="Genomic_DNA"/>
</dbReference>
<evidence type="ECO:0000256" key="5">
    <source>
        <dbReference type="ARBA" id="ARBA00022729"/>
    </source>
</evidence>
<dbReference type="SUPFAM" id="SSF53335">
    <property type="entry name" value="S-adenosyl-L-methionine-dependent methyltransferases"/>
    <property type="match status" value="1"/>
</dbReference>
<dbReference type="InterPro" id="IPR041722">
    <property type="entry name" value="TakP/all3028"/>
</dbReference>
<keyword evidence="5" id="KW-0732">Signal</keyword>
<dbReference type="Gene3D" id="3.40.190.170">
    <property type="entry name" value="Bacterial extracellular solute-binding protein, family 7"/>
    <property type="match status" value="1"/>
</dbReference>
<keyword evidence="3" id="KW-0808">Transferase</keyword>
<evidence type="ECO:0000313" key="9">
    <source>
        <dbReference type="Proteomes" id="UP001195483"/>
    </source>
</evidence>
<dbReference type="GO" id="GO:0015849">
    <property type="term" value="P:organic acid transport"/>
    <property type="evidence" value="ECO:0007669"/>
    <property type="project" value="InterPro"/>
</dbReference>
<dbReference type="PRINTS" id="PR00506">
    <property type="entry name" value="D21N6MTFRASE"/>
</dbReference>
<dbReference type="InterPro" id="IPR002052">
    <property type="entry name" value="DNA_methylase_N6_adenine_CS"/>
</dbReference>
<evidence type="ECO:0000256" key="2">
    <source>
        <dbReference type="ARBA" id="ARBA00022603"/>
    </source>
</evidence>
<dbReference type="InterPro" id="IPR002295">
    <property type="entry name" value="N4/N6-MTase_EcoPI_Mod-like"/>
</dbReference>
<dbReference type="InterPro" id="IPR054557">
    <property type="entry name" value="NA-iREase1_dom"/>
</dbReference>
<proteinExistence type="inferred from homology"/>
<keyword evidence="9" id="KW-1185">Reference proteome</keyword>
<evidence type="ECO:0000313" key="8">
    <source>
        <dbReference type="EMBL" id="KAK3604255.1"/>
    </source>
</evidence>
<keyword evidence="4" id="KW-0949">S-adenosyl-L-methionine</keyword>
<dbReference type="GO" id="GO:0032259">
    <property type="term" value="P:methylation"/>
    <property type="evidence" value="ECO:0007669"/>
    <property type="project" value="UniProtKB-KW"/>
</dbReference>
<dbReference type="Pfam" id="PF01555">
    <property type="entry name" value="N6_N4_Mtase"/>
    <property type="match status" value="1"/>
</dbReference>
<dbReference type="GO" id="GO:0055085">
    <property type="term" value="P:transmembrane transport"/>
    <property type="evidence" value="ECO:0007669"/>
    <property type="project" value="InterPro"/>
</dbReference>
<dbReference type="CDD" id="cd13682">
    <property type="entry name" value="PBP2_TRAP_alpha-ketoacid"/>
    <property type="match status" value="1"/>
</dbReference>
<gene>
    <name evidence="8" type="ORF">CHS0354_002063</name>
</gene>
<comment type="caution">
    <text evidence="8">The sequence shown here is derived from an EMBL/GenBank/DDBJ whole genome shotgun (WGS) entry which is preliminary data.</text>
</comment>
<feature type="domain" description="NACHT-associated inactive Restriction Endonuclease 1 sensor" evidence="7">
    <location>
        <begin position="407"/>
        <end position="513"/>
    </location>
</feature>
<evidence type="ECO:0000259" key="7">
    <source>
        <dbReference type="Pfam" id="PF22722"/>
    </source>
</evidence>
<dbReference type="GO" id="GO:0003677">
    <property type="term" value="F:DNA binding"/>
    <property type="evidence" value="ECO:0007669"/>
    <property type="project" value="InterPro"/>
</dbReference>
<accession>A0AAE0T6N2</accession>
<dbReference type="GO" id="GO:0043177">
    <property type="term" value="F:organic acid binding"/>
    <property type="evidence" value="ECO:0007669"/>
    <property type="project" value="InterPro"/>
</dbReference>
<evidence type="ECO:0000259" key="6">
    <source>
        <dbReference type="Pfam" id="PF01555"/>
    </source>
</evidence>
<comment type="similarity">
    <text evidence="1">Belongs to the N(4)/N(6)-methyltransferase family.</text>
</comment>
<dbReference type="PANTHER" id="PTHR33376">
    <property type="match status" value="1"/>
</dbReference>
<dbReference type="Gene3D" id="3.40.190.10">
    <property type="entry name" value="Periplasmic binding protein-like II"/>
    <property type="match status" value="1"/>
</dbReference>
<dbReference type="GO" id="GO:0031317">
    <property type="term" value="C:tripartite ATP-independent periplasmic transporter complex"/>
    <property type="evidence" value="ECO:0007669"/>
    <property type="project" value="InterPro"/>
</dbReference>
<dbReference type="InterPro" id="IPR002941">
    <property type="entry name" value="DNA_methylase_N4/N6"/>
</dbReference>
<evidence type="ECO:0000256" key="3">
    <source>
        <dbReference type="ARBA" id="ARBA00022679"/>
    </source>
</evidence>
<dbReference type="NCBIfam" id="NF037995">
    <property type="entry name" value="TRAP_S1"/>
    <property type="match status" value="1"/>
</dbReference>
<protein>
    <submittedName>
        <fullName evidence="8">Uncharacterized protein</fullName>
    </submittedName>
</protein>
<dbReference type="InterPro" id="IPR018389">
    <property type="entry name" value="DctP_fam"/>
</dbReference>
<reference evidence="8" key="1">
    <citation type="journal article" date="2021" name="Genome Biol. Evol.">
        <title>A High-Quality Reference Genome for a Parasitic Bivalve with Doubly Uniparental Inheritance (Bivalvia: Unionida).</title>
        <authorList>
            <person name="Smith C.H."/>
        </authorList>
    </citation>
    <scope>NUCLEOTIDE SEQUENCE</scope>
    <source>
        <strain evidence="8">CHS0354</strain>
    </source>
</reference>
<dbReference type="Gene3D" id="3.40.50.150">
    <property type="entry name" value="Vaccinia Virus protein VP39"/>
    <property type="match status" value="1"/>
</dbReference>